<evidence type="ECO:0000259" key="16">
    <source>
        <dbReference type="PROSITE" id="PS51473"/>
    </source>
</evidence>
<keyword evidence="10 14" id="KW-0472">Membrane</keyword>
<proteinExistence type="inferred from homology"/>
<evidence type="ECO:0000256" key="15">
    <source>
        <dbReference type="SAM" id="SignalP"/>
    </source>
</evidence>
<feature type="chain" id="PRO_5043720167" description="Gnk2-homologous domain-containing protein" evidence="15">
    <location>
        <begin position="24"/>
        <end position="287"/>
    </location>
</feature>
<evidence type="ECO:0000313" key="17">
    <source>
        <dbReference type="EMBL" id="KAG9443934.1"/>
    </source>
</evidence>
<keyword evidence="2" id="KW-0813">Transport</keyword>
<keyword evidence="5 14" id="KW-0812">Transmembrane</keyword>
<dbReference type="Proteomes" id="UP000825729">
    <property type="component" value="Unassembled WGS sequence"/>
</dbReference>
<keyword evidence="7" id="KW-0677">Repeat</keyword>
<feature type="domain" description="Gnk2-homologous" evidence="16">
    <location>
        <begin position="28"/>
        <end position="135"/>
    </location>
</feature>
<accession>A0AAV7E6W8</accession>
<evidence type="ECO:0000256" key="1">
    <source>
        <dbReference type="ARBA" id="ARBA00004251"/>
    </source>
</evidence>
<dbReference type="PANTHER" id="PTHR32080:SF3">
    <property type="entry name" value="PLASMODESMATA-LOCATED PROTEIN 7"/>
    <property type="match status" value="1"/>
</dbReference>
<evidence type="ECO:0000256" key="9">
    <source>
        <dbReference type="ARBA" id="ARBA00022989"/>
    </source>
</evidence>
<evidence type="ECO:0000256" key="4">
    <source>
        <dbReference type="ARBA" id="ARBA00022581"/>
    </source>
</evidence>
<keyword evidence="18" id="KW-1185">Reference proteome</keyword>
<evidence type="ECO:0000256" key="12">
    <source>
        <dbReference type="ARBA" id="ARBA00024184"/>
    </source>
</evidence>
<evidence type="ECO:0000256" key="8">
    <source>
        <dbReference type="ARBA" id="ARBA00022949"/>
    </source>
</evidence>
<evidence type="ECO:0000313" key="18">
    <source>
        <dbReference type="Proteomes" id="UP000825729"/>
    </source>
</evidence>
<comment type="subcellular location">
    <subcellularLocation>
        <location evidence="12">Cell junction</location>
        <location evidence="12">Plasmodesma</location>
    </subcellularLocation>
    <subcellularLocation>
        <location evidence="1">Cell membrane</location>
        <topology evidence="1">Single-pass type I membrane protein</topology>
    </subcellularLocation>
</comment>
<dbReference type="GO" id="GO:0005886">
    <property type="term" value="C:plasma membrane"/>
    <property type="evidence" value="ECO:0007669"/>
    <property type="project" value="UniProtKB-SubCell"/>
</dbReference>
<dbReference type="PROSITE" id="PS51473">
    <property type="entry name" value="GNK2"/>
    <property type="match status" value="2"/>
</dbReference>
<evidence type="ECO:0000256" key="11">
    <source>
        <dbReference type="ARBA" id="ARBA00023157"/>
    </source>
</evidence>
<dbReference type="FunFam" id="3.30.430.20:FF:000001">
    <property type="entry name" value="cysteine-rich repeat secretory protein 3"/>
    <property type="match status" value="1"/>
</dbReference>
<dbReference type="PANTHER" id="PTHR32080">
    <property type="entry name" value="ANTIFUNGAL PROTEIN GINKBILOBIN-2-LIKE"/>
    <property type="match status" value="1"/>
</dbReference>
<dbReference type="Pfam" id="PF01657">
    <property type="entry name" value="Stress-antifung"/>
    <property type="match status" value="2"/>
</dbReference>
<dbReference type="CDD" id="cd23509">
    <property type="entry name" value="Gnk2-like"/>
    <property type="match status" value="2"/>
</dbReference>
<comment type="similarity">
    <text evidence="13">Belongs to the cysteine-rich repeat secretory protein family. Plasmodesmata-located proteins (PDLD) subfamily.</text>
</comment>
<reference evidence="17 18" key="1">
    <citation type="submission" date="2021-07" db="EMBL/GenBank/DDBJ databases">
        <title>The Aristolochia fimbriata genome: insights into angiosperm evolution, floral development and chemical biosynthesis.</title>
        <authorList>
            <person name="Jiao Y."/>
        </authorList>
    </citation>
    <scope>NUCLEOTIDE SEQUENCE [LARGE SCALE GENOMIC DNA]</scope>
    <source>
        <strain evidence="17">IBCAS-2021</strain>
        <tissue evidence="17">Leaf</tissue>
    </source>
</reference>
<keyword evidence="3" id="KW-1003">Cell membrane</keyword>
<keyword evidence="6 15" id="KW-0732">Signal</keyword>
<keyword evidence="11" id="KW-1015">Disulfide bond</keyword>
<dbReference type="GO" id="GO:0009506">
    <property type="term" value="C:plasmodesma"/>
    <property type="evidence" value="ECO:0007669"/>
    <property type="project" value="UniProtKB-SubCell"/>
</dbReference>
<evidence type="ECO:0000256" key="5">
    <source>
        <dbReference type="ARBA" id="ARBA00022692"/>
    </source>
</evidence>
<evidence type="ECO:0000256" key="13">
    <source>
        <dbReference type="ARBA" id="ARBA00038393"/>
    </source>
</evidence>
<feature type="signal peptide" evidence="15">
    <location>
        <begin position="1"/>
        <end position="23"/>
    </location>
</feature>
<evidence type="ECO:0000256" key="10">
    <source>
        <dbReference type="ARBA" id="ARBA00023136"/>
    </source>
</evidence>
<gene>
    <name evidence="17" type="ORF">H6P81_015274</name>
</gene>
<dbReference type="InterPro" id="IPR038408">
    <property type="entry name" value="GNK2_sf"/>
</dbReference>
<protein>
    <recommendedName>
        <fullName evidence="16">Gnk2-homologous domain-containing protein</fullName>
    </recommendedName>
</protein>
<evidence type="ECO:0000256" key="14">
    <source>
        <dbReference type="SAM" id="Phobius"/>
    </source>
</evidence>
<sequence length="287" mass="29739">MESFALLCVFSVALLEFGHVAAAAASTDAFLYGGCSQLKYSGDATFQGNLNSLMTSIVNSATFVSYNNFTISGSGGGSGGGKVYGLYQCRGDLTTSECATCVQHCVSQLGILCLDATGGTLQLDGCYVKYDNFSFIGAQDKSLVLKRCGSTSRYDTDVFARRDEVLGGLAAGGGSYRVDSAAYVKGMAQCVGDLSTEACSECVSQAAETMKGVCPGSVSGEVYLGKCYARFAVGGSYSRASYSSNDSEDETGKTLAIIVGLVAGVALIIVFLAFVRKVCEGHGDGKL</sequence>
<evidence type="ECO:0000256" key="3">
    <source>
        <dbReference type="ARBA" id="ARBA00022475"/>
    </source>
</evidence>
<comment type="caution">
    <text evidence="17">The sequence shown here is derived from an EMBL/GenBank/DDBJ whole genome shotgun (WGS) entry which is preliminary data.</text>
</comment>
<dbReference type="InterPro" id="IPR051378">
    <property type="entry name" value="Cell2Cell_Antifungal"/>
</dbReference>
<keyword evidence="4" id="KW-0945">Host-virus interaction</keyword>
<keyword evidence="9 14" id="KW-1133">Transmembrane helix</keyword>
<feature type="domain" description="Gnk2-homologous" evidence="16">
    <location>
        <begin position="136"/>
        <end position="236"/>
    </location>
</feature>
<evidence type="ECO:0000256" key="6">
    <source>
        <dbReference type="ARBA" id="ARBA00022729"/>
    </source>
</evidence>
<evidence type="ECO:0000256" key="7">
    <source>
        <dbReference type="ARBA" id="ARBA00022737"/>
    </source>
</evidence>
<dbReference type="EMBL" id="JAINDJ010000006">
    <property type="protein sequence ID" value="KAG9443934.1"/>
    <property type="molecule type" value="Genomic_DNA"/>
</dbReference>
<dbReference type="Gene3D" id="3.30.430.20">
    <property type="entry name" value="Gnk2 domain, C-X8-C-X2-C motif"/>
    <property type="match status" value="2"/>
</dbReference>
<evidence type="ECO:0000256" key="2">
    <source>
        <dbReference type="ARBA" id="ARBA00022448"/>
    </source>
</evidence>
<keyword evidence="8" id="KW-0965">Cell junction</keyword>
<feature type="transmembrane region" description="Helical" evidence="14">
    <location>
        <begin position="255"/>
        <end position="275"/>
    </location>
</feature>
<name>A0AAV7E6W8_ARIFI</name>
<dbReference type="InterPro" id="IPR002902">
    <property type="entry name" value="GNK2"/>
</dbReference>
<organism evidence="17 18">
    <name type="scientific">Aristolochia fimbriata</name>
    <name type="common">White veined hardy Dutchman's pipe vine</name>
    <dbReference type="NCBI Taxonomy" id="158543"/>
    <lineage>
        <taxon>Eukaryota</taxon>
        <taxon>Viridiplantae</taxon>
        <taxon>Streptophyta</taxon>
        <taxon>Embryophyta</taxon>
        <taxon>Tracheophyta</taxon>
        <taxon>Spermatophyta</taxon>
        <taxon>Magnoliopsida</taxon>
        <taxon>Magnoliidae</taxon>
        <taxon>Piperales</taxon>
        <taxon>Aristolochiaceae</taxon>
        <taxon>Aristolochia</taxon>
    </lineage>
</organism>
<dbReference type="AlphaFoldDB" id="A0AAV7E6W8"/>